<feature type="transmembrane region" description="Helical" evidence="6">
    <location>
        <begin position="472"/>
        <end position="496"/>
    </location>
</feature>
<keyword evidence="3 6" id="KW-0812">Transmembrane</keyword>
<reference evidence="7 8" key="1">
    <citation type="submission" date="2019-02" db="EMBL/GenBank/DDBJ databases">
        <authorList>
            <person name="Li Y."/>
        </authorList>
    </citation>
    <scope>NUCLEOTIDE SEQUENCE [LARGE SCALE GENOMIC DNA]</scope>
    <source>
        <strain evidence="7 8">30C10-4-7</strain>
    </source>
</reference>
<evidence type="ECO:0000256" key="6">
    <source>
        <dbReference type="SAM" id="Phobius"/>
    </source>
</evidence>
<proteinExistence type="predicted"/>
<dbReference type="InterPro" id="IPR050833">
    <property type="entry name" value="Poly_Biosynth_Transport"/>
</dbReference>
<dbReference type="OrthoDB" id="8609648at2"/>
<name>A0A4Q6XID7_9SPHI</name>
<feature type="transmembrane region" description="Helical" evidence="6">
    <location>
        <begin position="255"/>
        <end position="276"/>
    </location>
</feature>
<keyword evidence="7" id="KW-0762">Sugar transport</keyword>
<feature type="transmembrane region" description="Helical" evidence="6">
    <location>
        <begin position="94"/>
        <end position="117"/>
    </location>
</feature>
<keyword evidence="7" id="KW-0813">Transport</keyword>
<keyword evidence="4 6" id="KW-1133">Transmembrane helix</keyword>
<dbReference type="AlphaFoldDB" id="A0A4Q6XID7"/>
<feature type="transmembrane region" description="Helical" evidence="6">
    <location>
        <begin position="12"/>
        <end position="31"/>
    </location>
</feature>
<evidence type="ECO:0000313" key="7">
    <source>
        <dbReference type="EMBL" id="RZF59443.1"/>
    </source>
</evidence>
<accession>A0A4Q6XID7</accession>
<sequence length="515" mass="58430">MKANGSRSYLSFLNARVNTFFFLLTLFLSFFSRKIFIESFGADFVGLNGTLVNLLDFLNLAELGIGAAVSVALYQHIIRKDEEAIKEVIAVFGYFYRIVGYCIVVGGIIVGILLPFIFPDLEFPLLLLYSIYVVYLTNVVIGYFANYKQTLLGADQKNYVVITYFQTTAILKTLLQIAIAYYTQNYYLWIAIELVAGICYSVCLNRKIRQVYPWLQTDIRKGKVLRAKYPLILQQAKRLFVHKIGTLVQIQIKPLLIYGFLSLQMVTIYGNYSIIIDKLSQLLSTVLGSTGAGIGQLVAEGNTKHIIRMFHELNAMRYFLAGTIVFSVAILMNPFVSIWLGASYVLPTSTLIIILMNMLMLQTRGTIDQFLYGYGLFQDIWAPIAESFISLGISLIGGYYWGLNGILLGSTVSLFLIVVLWKPLLLYRNGFKRSVGNYWVTILKYYAVIGLAAIVCYELIHLVDMDLPGTFWQWILFALLTVSLFMTVNFLGYYFLCPGFRAVTLRILNRIQSKK</sequence>
<feature type="transmembrane region" description="Helical" evidence="6">
    <location>
        <begin position="123"/>
        <end position="147"/>
    </location>
</feature>
<comment type="subcellular location">
    <subcellularLocation>
        <location evidence="1">Cell membrane</location>
        <topology evidence="1">Multi-pass membrane protein</topology>
    </subcellularLocation>
</comment>
<feature type="transmembrane region" description="Helical" evidence="6">
    <location>
        <begin position="159"/>
        <end position="180"/>
    </location>
</feature>
<dbReference type="GO" id="GO:0005886">
    <property type="term" value="C:plasma membrane"/>
    <property type="evidence" value="ECO:0007669"/>
    <property type="project" value="UniProtKB-SubCell"/>
</dbReference>
<evidence type="ECO:0000256" key="1">
    <source>
        <dbReference type="ARBA" id="ARBA00004651"/>
    </source>
</evidence>
<protein>
    <submittedName>
        <fullName evidence="7">Sugar transporter</fullName>
    </submittedName>
</protein>
<evidence type="ECO:0000313" key="8">
    <source>
        <dbReference type="Proteomes" id="UP000292855"/>
    </source>
</evidence>
<feature type="transmembrane region" description="Helical" evidence="6">
    <location>
        <begin position="406"/>
        <end position="426"/>
    </location>
</feature>
<dbReference type="RefSeq" id="WP_130141364.1">
    <property type="nucleotide sequence ID" value="NZ_SGIT01000002.1"/>
</dbReference>
<feature type="transmembrane region" description="Helical" evidence="6">
    <location>
        <begin position="315"/>
        <end position="332"/>
    </location>
</feature>
<evidence type="ECO:0000256" key="5">
    <source>
        <dbReference type="ARBA" id="ARBA00023136"/>
    </source>
</evidence>
<keyword evidence="8" id="KW-1185">Reference proteome</keyword>
<dbReference type="EMBL" id="SGIT01000002">
    <property type="protein sequence ID" value="RZF59443.1"/>
    <property type="molecule type" value="Genomic_DNA"/>
</dbReference>
<evidence type="ECO:0000256" key="4">
    <source>
        <dbReference type="ARBA" id="ARBA00022989"/>
    </source>
</evidence>
<keyword evidence="2" id="KW-1003">Cell membrane</keyword>
<feature type="transmembrane region" description="Helical" evidence="6">
    <location>
        <begin position="338"/>
        <end position="359"/>
    </location>
</feature>
<organism evidence="7 8">
    <name type="scientific">Sphingobacterium corticibacterium</name>
    <dbReference type="NCBI Taxonomy" id="2484746"/>
    <lineage>
        <taxon>Bacteria</taxon>
        <taxon>Pseudomonadati</taxon>
        <taxon>Bacteroidota</taxon>
        <taxon>Sphingobacteriia</taxon>
        <taxon>Sphingobacteriales</taxon>
        <taxon>Sphingobacteriaceae</taxon>
        <taxon>Sphingobacterium</taxon>
    </lineage>
</organism>
<keyword evidence="5 6" id="KW-0472">Membrane</keyword>
<dbReference type="PANTHER" id="PTHR30250:SF26">
    <property type="entry name" value="PSMA PROTEIN"/>
    <property type="match status" value="1"/>
</dbReference>
<dbReference type="PANTHER" id="PTHR30250">
    <property type="entry name" value="PST FAMILY PREDICTED COLANIC ACID TRANSPORTER"/>
    <property type="match status" value="1"/>
</dbReference>
<feature type="transmembrane region" description="Helical" evidence="6">
    <location>
        <begin position="438"/>
        <end position="460"/>
    </location>
</feature>
<feature type="transmembrane region" description="Helical" evidence="6">
    <location>
        <begin position="186"/>
        <end position="204"/>
    </location>
</feature>
<gene>
    <name evidence="7" type="ORF">EWE74_09720</name>
</gene>
<evidence type="ECO:0000256" key="3">
    <source>
        <dbReference type="ARBA" id="ARBA00022692"/>
    </source>
</evidence>
<feature type="transmembrane region" description="Helical" evidence="6">
    <location>
        <begin position="51"/>
        <end position="74"/>
    </location>
</feature>
<comment type="caution">
    <text evidence="7">The sequence shown here is derived from an EMBL/GenBank/DDBJ whole genome shotgun (WGS) entry which is preliminary data.</text>
</comment>
<evidence type="ECO:0000256" key="2">
    <source>
        <dbReference type="ARBA" id="ARBA00022475"/>
    </source>
</evidence>
<dbReference type="Proteomes" id="UP000292855">
    <property type="component" value="Unassembled WGS sequence"/>
</dbReference>